<sequence>MALRHGFHDKELHFLPLGYLLYFILSHGFLSMRSASGQAHMVPRSTLETFSMSKGHFSYWNKASSHLPEIDGSYGLPNNQLFSR</sequence>
<organism evidence="2 3">
    <name type="scientific">Phaeosphaeria nodorum (strain SN15 / ATCC MYA-4574 / FGSC 10173)</name>
    <name type="common">Glume blotch fungus</name>
    <name type="synonym">Parastagonospora nodorum</name>
    <dbReference type="NCBI Taxonomy" id="321614"/>
    <lineage>
        <taxon>Eukaryota</taxon>
        <taxon>Fungi</taxon>
        <taxon>Dikarya</taxon>
        <taxon>Ascomycota</taxon>
        <taxon>Pezizomycotina</taxon>
        <taxon>Dothideomycetes</taxon>
        <taxon>Pleosporomycetidae</taxon>
        <taxon>Pleosporales</taxon>
        <taxon>Pleosporineae</taxon>
        <taxon>Phaeosphaeriaceae</taxon>
        <taxon>Parastagonospora</taxon>
    </lineage>
</organism>
<keyword evidence="1" id="KW-1133">Transmembrane helix</keyword>
<dbReference type="VEuPathDB" id="FungiDB:JI435_408590"/>
<evidence type="ECO:0000313" key="3">
    <source>
        <dbReference type="Proteomes" id="UP000663193"/>
    </source>
</evidence>
<dbReference type="Proteomes" id="UP000663193">
    <property type="component" value="Chromosome 6"/>
</dbReference>
<name>A0A7U2F0T2_PHANO</name>
<keyword evidence="1" id="KW-0472">Membrane</keyword>
<gene>
    <name evidence="2" type="ORF">JI435_408590</name>
</gene>
<accession>A0A7U2F0T2</accession>
<feature type="transmembrane region" description="Helical" evidence="1">
    <location>
        <begin position="12"/>
        <end position="30"/>
    </location>
</feature>
<proteinExistence type="predicted"/>
<evidence type="ECO:0000313" key="2">
    <source>
        <dbReference type="EMBL" id="QRC96277.1"/>
    </source>
</evidence>
<keyword evidence="3" id="KW-1185">Reference proteome</keyword>
<reference evidence="3" key="1">
    <citation type="journal article" date="2021" name="BMC Genomics">
        <title>Chromosome-level genome assembly and manually-curated proteome of model necrotroph Parastagonospora nodorum Sn15 reveals a genome-wide trove of candidate effector homologs, and redundancy of virulence-related functions within an accessory chromosome.</title>
        <authorList>
            <person name="Bertazzoni S."/>
            <person name="Jones D.A.B."/>
            <person name="Phan H.T."/>
            <person name="Tan K.-C."/>
            <person name="Hane J.K."/>
        </authorList>
    </citation>
    <scope>NUCLEOTIDE SEQUENCE [LARGE SCALE GENOMIC DNA]</scope>
    <source>
        <strain evidence="3">SN15 / ATCC MYA-4574 / FGSC 10173)</strain>
    </source>
</reference>
<protein>
    <submittedName>
        <fullName evidence="2">Uncharacterized protein</fullName>
    </submittedName>
</protein>
<evidence type="ECO:0000256" key="1">
    <source>
        <dbReference type="SAM" id="Phobius"/>
    </source>
</evidence>
<keyword evidence="1" id="KW-0812">Transmembrane</keyword>
<dbReference type="EMBL" id="CP069028">
    <property type="protein sequence ID" value="QRC96277.1"/>
    <property type="molecule type" value="Genomic_DNA"/>
</dbReference>
<dbReference type="AlphaFoldDB" id="A0A7U2F0T2"/>